<dbReference type="GO" id="GO:0005576">
    <property type="term" value="C:extracellular region"/>
    <property type="evidence" value="ECO:0007669"/>
    <property type="project" value="UniProtKB-SubCell"/>
</dbReference>
<dbReference type="PANTHER" id="PTHR11371:SF27">
    <property type="entry name" value="DEOXYRIBONUCLEASE-1"/>
    <property type="match status" value="1"/>
</dbReference>
<dbReference type="Proteomes" id="UP000053638">
    <property type="component" value="Unassembled WGS sequence"/>
</dbReference>
<evidence type="ECO:0000256" key="14">
    <source>
        <dbReference type="ARBA" id="ARBA00022837"/>
    </source>
</evidence>
<evidence type="ECO:0000256" key="9">
    <source>
        <dbReference type="ARBA" id="ARBA00022525"/>
    </source>
</evidence>
<evidence type="ECO:0000256" key="17">
    <source>
        <dbReference type="ARBA" id="ARBA00023203"/>
    </source>
</evidence>
<dbReference type="PhylomeDB" id="A0A091TSN1"/>
<dbReference type="SMART" id="SM00476">
    <property type="entry name" value="DNaseIc"/>
    <property type="match status" value="1"/>
</dbReference>
<dbReference type="Pfam" id="PF03372">
    <property type="entry name" value="Exo_endo_phos"/>
    <property type="match status" value="1"/>
</dbReference>
<keyword evidence="19" id="KW-0968">Cytoplasmic vesicle</keyword>
<keyword evidence="24" id="KW-1185">Reference proteome</keyword>
<evidence type="ECO:0000256" key="1">
    <source>
        <dbReference type="ARBA" id="ARBA00000688"/>
    </source>
</evidence>
<keyword evidence="14" id="KW-0106">Calcium</keyword>
<protein>
    <recommendedName>
        <fullName evidence="8">Deoxyribonuclease-1</fullName>
        <ecNumber evidence="7">3.1.21.1</ecNumber>
    </recommendedName>
    <alternativeName>
        <fullName evidence="21">Deoxyribonuclease I</fullName>
    </alternativeName>
</protein>
<evidence type="ECO:0000256" key="12">
    <source>
        <dbReference type="ARBA" id="ARBA00022759"/>
    </source>
</evidence>
<gene>
    <name evidence="23" type="ORF">N335_05637</name>
</gene>
<evidence type="ECO:0000256" key="8">
    <source>
        <dbReference type="ARBA" id="ARBA00014366"/>
    </source>
</evidence>
<evidence type="ECO:0000259" key="22">
    <source>
        <dbReference type="Pfam" id="PF03372"/>
    </source>
</evidence>
<dbReference type="PROSITE" id="PS00919">
    <property type="entry name" value="DNASE_I_1"/>
    <property type="match status" value="1"/>
</dbReference>
<comment type="cofactor">
    <cofactor evidence="2">
        <name>Ca(2+)</name>
        <dbReference type="ChEBI" id="CHEBI:29108"/>
    </cofactor>
</comment>
<organism evidence="23 24">
    <name type="scientific">Phaethon lepturus</name>
    <name type="common">White-tailed tropicbird</name>
    <dbReference type="NCBI Taxonomy" id="97097"/>
    <lineage>
        <taxon>Eukaryota</taxon>
        <taxon>Metazoa</taxon>
        <taxon>Chordata</taxon>
        <taxon>Craniata</taxon>
        <taxon>Vertebrata</taxon>
        <taxon>Euteleostomi</taxon>
        <taxon>Archelosauria</taxon>
        <taxon>Archosauria</taxon>
        <taxon>Dinosauria</taxon>
        <taxon>Saurischia</taxon>
        <taxon>Theropoda</taxon>
        <taxon>Coelurosauria</taxon>
        <taxon>Aves</taxon>
        <taxon>Neognathae</taxon>
        <taxon>Neoaves</taxon>
        <taxon>Phaethontimorphae</taxon>
        <taxon>Phaethontiformes</taxon>
        <taxon>Phaethontidae</taxon>
        <taxon>Phaethon</taxon>
    </lineage>
</organism>
<feature type="non-terminal residue" evidence="23">
    <location>
        <position position="1"/>
    </location>
</feature>
<feature type="non-terminal residue" evidence="23">
    <location>
        <position position="136"/>
    </location>
</feature>
<evidence type="ECO:0000256" key="21">
    <source>
        <dbReference type="ARBA" id="ARBA00032340"/>
    </source>
</evidence>
<dbReference type="GO" id="GO:0005635">
    <property type="term" value="C:nuclear envelope"/>
    <property type="evidence" value="ECO:0007669"/>
    <property type="project" value="UniProtKB-SubCell"/>
</dbReference>
<comment type="subcellular location">
    <subcellularLocation>
        <location evidence="4">Nucleus envelope</location>
    </subcellularLocation>
    <subcellularLocation>
        <location evidence="5">Secreted</location>
    </subcellularLocation>
    <subcellularLocation>
        <location evidence="20">Zymogen granule</location>
    </subcellularLocation>
</comment>
<evidence type="ECO:0000256" key="15">
    <source>
        <dbReference type="ARBA" id="ARBA00023157"/>
    </source>
</evidence>
<reference evidence="23 24" key="1">
    <citation type="submission" date="2014-04" db="EMBL/GenBank/DDBJ databases">
        <title>Genome evolution of avian class.</title>
        <authorList>
            <person name="Zhang G."/>
            <person name="Li C."/>
        </authorList>
    </citation>
    <scope>NUCLEOTIDE SEQUENCE [LARGE SCALE GENOMIC DNA]</scope>
    <source>
        <strain evidence="23">BGI_N335</strain>
    </source>
</reference>
<dbReference type="InterPro" id="IPR018057">
    <property type="entry name" value="Deoxyribonuclease-1_AS"/>
</dbReference>
<keyword evidence="9" id="KW-0964">Secreted</keyword>
<feature type="domain" description="Endonuclease/exonuclease/phosphatase" evidence="22">
    <location>
        <begin position="5"/>
        <end position="132"/>
    </location>
</feature>
<dbReference type="GO" id="GO:0003677">
    <property type="term" value="F:DNA binding"/>
    <property type="evidence" value="ECO:0007669"/>
    <property type="project" value="TreeGrafter"/>
</dbReference>
<evidence type="ECO:0000256" key="7">
    <source>
        <dbReference type="ARBA" id="ARBA00012651"/>
    </source>
</evidence>
<evidence type="ECO:0000256" key="4">
    <source>
        <dbReference type="ARBA" id="ARBA00004259"/>
    </source>
</evidence>
<evidence type="ECO:0000256" key="16">
    <source>
        <dbReference type="ARBA" id="ARBA00023180"/>
    </source>
</evidence>
<dbReference type="GO" id="GO:0003779">
    <property type="term" value="F:actin binding"/>
    <property type="evidence" value="ECO:0007669"/>
    <property type="project" value="UniProtKB-KW"/>
</dbReference>
<evidence type="ECO:0000256" key="2">
    <source>
        <dbReference type="ARBA" id="ARBA00001913"/>
    </source>
</evidence>
<keyword evidence="16" id="KW-0325">Glycoprotein</keyword>
<dbReference type="SUPFAM" id="SSF56219">
    <property type="entry name" value="DNase I-like"/>
    <property type="match status" value="1"/>
</dbReference>
<dbReference type="EMBL" id="KK465104">
    <property type="protein sequence ID" value="KFQ81369.1"/>
    <property type="molecule type" value="Genomic_DNA"/>
</dbReference>
<comment type="similarity">
    <text evidence="6">Belongs to the DNase I family.</text>
</comment>
<evidence type="ECO:0000256" key="6">
    <source>
        <dbReference type="ARBA" id="ARBA00007359"/>
    </source>
</evidence>
<evidence type="ECO:0000256" key="19">
    <source>
        <dbReference type="ARBA" id="ARBA00023329"/>
    </source>
</evidence>
<evidence type="ECO:0000256" key="20">
    <source>
        <dbReference type="ARBA" id="ARBA00024324"/>
    </source>
</evidence>
<keyword evidence="17" id="KW-0009">Actin-binding</keyword>
<dbReference type="PRINTS" id="PR00130">
    <property type="entry name" value="DNASEI"/>
</dbReference>
<evidence type="ECO:0000313" key="24">
    <source>
        <dbReference type="Proteomes" id="UP000053638"/>
    </source>
</evidence>
<dbReference type="GO" id="GO:0004530">
    <property type="term" value="F:deoxyribonuclease I activity"/>
    <property type="evidence" value="ECO:0007669"/>
    <property type="project" value="UniProtKB-EC"/>
</dbReference>
<dbReference type="GO" id="GO:0042588">
    <property type="term" value="C:zymogen granule"/>
    <property type="evidence" value="ECO:0007669"/>
    <property type="project" value="UniProtKB-SubCell"/>
</dbReference>
<evidence type="ECO:0000256" key="11">
    <source>
        <dbReference type="ARBA" id="ARBA00022722"/>
    </source>
</evidence>
<dbReference type="EC" id="3.1.21.1" evidence="7"/>
<evidence type="ECO:0000256" key="3">
    <source>
        <dbReference type="ARBA" id="ARBA00001946"/>
    </source>
</evidence>
<keyword evidence="11" id="KW-0540">Nuclease</keyword>
<keyword evidence="10" id="KW-0053">Apoptosis</keyword>
<sequence length="136" mass="15465">SLSPQILSGYDITVVQEVRDSDLSAVNKLMDQLNRASSHPYSFLVSMPLGRNRYKEQYLFVYRSDVVSVVGSYYYDDGCEPCGNDTFSREPFIVRFSSPTTQVKDFVMVPLHAEPSSAPEEIDALYDVYTDVVNKW</sequence>
<keyword evidence="18" id="KW-0539">Nucleus</keyword>
<dbReference type="AlphaFoldDB" id="A0A091TSN1"/>
<evidence type="ECO:0000313" key="23">
    <source>
        <dbReference type="EMBL" id="KFQ81369.1"/>
    </source>
</evidence>
<accession>A0A091TSN1</accession>
<name>A0A091TSN1_PHALP</name>
<dbReference type="InterPro" id="IPR005135">
    <property type="entry name" value="Endo/exonuclease/phosphatase"/>
</dbReference>
<dbReference type="InterPro" id="IPR036691">
    <property type="entry name" value="Endo/exonu/phosph_ase_sf"/>
</dbReference>
<dbReference type="InterPro" id="IPR016202">
    <property type="entry name" value="DNase_I"/>
</dbReference>
<evidence type="ECO:0000256" key="10">
    <source>
        <dbReference type="ARBA" id="ARBA00022703"/>
    </source>
</evidence>
<keyword evidence="15" id="KW-1015">Disulfide bond</keyword>
<dbReference type="GO" id="GO:0006308">
    <property type="term" value="P:DNA catabolic process"/>
    <property type="evidence" value="ECO:0007669"/>
    <property type="project" value="InterPro"/>
</dbReference>
<proteinExistence type="inferred from homology"/>
<comment type="cofactor">
    <cofactor evidence="3">
        <name>Mg(2+)</name>
        <dbReference type="ChEBI" id="CHEBI:18420"/>
    </cofactor>
</comment>
<comment type="catalytic activity">
    <reaction evidence="1">
        <text>Endonucleolytic cleavage to 5'-phosphodinucleotide and 5'-phosphooligonucleotide end-products.</text>
        <dbReference type="EC" id="3.1.21.1"/>
    </reaction>
</comment>
<evidence type="ECO:0000256" key="13">
    <source>
        <dbReference type="ARBA" id="ARBA00022801"/>
    </source>
</evidence>
<keyword evidence="12" id="KW-0255">Endonuclease</keyword>
<dbReference type="GO" id="GO:0006915">
    <property type="term" value="P:apoptotic process"/>
    <property type="evidence" value="ECO:0007669"/>
    <property type="project" value="UniProtKB-KW"/>
</dbReference>
<keyword evidence="13" id="KW-0378">Hydrolase</keyword>
<dbReference type="PANTHER" id="PTHR11371">
    <property type="entry name" value="DEOXYRIBONUCLEASE"/>
    <property type="match status" value="1"/>
</dbReference>
<evidence type="ECO:0000256" key="5">
    <source>
        <dbReference type="ARBA" id="ARBA00004613"/>
    </source>
</evidence>
<evidence type="ECO:0000256" key="18">
    <source>
        <dbReference type="ARBA" id="ARBA00023242"/>
    </source>
</evidence>
<dbReference type="Gene3D" id="3.60.10.10">
    <property type="entry name" value="Endonuclease/exonuclease/phosphatase"/>
    <property type="match status" value="1"/>
</dbReference>